<evidence type="ECO:0000313" key="2">
    <source>
        <dbReference type="EMBL" id="MBW0516680.1"/>
    </source>
</evidence>
<dbReference type="AlphaFoldDB" id="A0A9Q3ECL1"/>
<feature type="compositionally biased region" description="Basic residues" evidence="1">
    <location>
        <begin position="79"/>
        <end position="89"/>
    </location>
</feature>
<keyword evidence="3" id="KW-1185">Reference proteome</keyword>
<evidence type="ECO:0000256" key="1">
    <source>
        <dbReference type="SAM" id="MobiDB-lite"/>
    </source>
</evidence>
<evidence type="ECO:0000313" key="3">
    <source>
        <dbReference type="Proteomes" id="UP000765509"/>
    </source>
</evidence>
<accession>A0A9Q3ECL1</accession>
<feature type="compositionally biased region" description="Polar residues" evidence="1">
    <location>
        <begin position="20"/>
        <end position="62"/>
    </location>
</feature>
<sequence length="284" mass="33169">MGPENTEEPLKGWTPMSCKGQVQQIKARLKNQSMFSEDQKKNLTQGKENSLVEASQAFTSKNPHQEVPKKAKQTSKTNQKGKQKPKWNKPHPQNYRIPKKEKTAMDNVFNMARTLMEFKNNEEEKLNKYFSKEVDLVNLVTLLNQPDDNFIAFITSQLKELRIQVQNLEKSTRNNADLFKEQLEKSDKARLESKEDIQSSINNISLKIDLPRQSTQILDRNVLNLNNDLHHTVSSNAEVETAWNFKDIQRLEEWPTFSGEGEYNHMEFMKKIDMFKEHFNLPDE</sequence>
<organism evidence="2 3">
    <name type="scientific">Austropuccinia psidii MF-1</name>
    <dbReference type="NCBI Taxonomy" id="1389203"/>
    <lineage>
        <taxon>Eukaryota</taxon>
        <taxon>Fungi</taxon>
        <taxon>Dikarya</taxon>
        <taxon>Basidiomycota</taxon>
        <taxon>Pucciniomycotina</taxon>
        <taxon>Pucciniomycetes</taxon>
        <taxon>Pucciniales</taxon>
        <taxon>Sphaerophragmiaceae</taxon>
        <taxon>Austropuccinia</taxon>
    </lineage>
</organism>
<dbReference type="EMBL" id="AVOT02025407">
    <property type="protein sequence ID" value="MBW0516680.1"/>
    <property type="molecule type" value="Genomic_DNA"/>
</dbReference>
<name>A0A9Q3ECL1_9BASI</name>
<comment type="caution">
    <text evidence="2">The sequence shown here is derived from an EMBL/GenBank/DDBJ whole genome shotgun (WGS) entry which is preliminary data.</text>
</comment>
<dbReference type="Proteomes" id="UP000765509">
    <property type="component" value="Unassembled WGS sequence"/>
</dbReference>
<proteinExistence type="predicted"/>
<reference evidence="2" key="1">
    <citation type="submission" date="2021-03" db="EMBL/GenBank/DDBJ databases">
        <title>Draft genome sequence of rust myrtle Austropuccinia psidii MF-1, a brazilian biotype.</title>
        <authorList>
            <person name="Quecine M.C."/>
            <person name="Pachon D.M.R."/>
            <person name="Bonatelli M.L."/>
            <person name="Correr F.H."/>
            <person name="Franceschini L.M."/>
            <person name="Leite T.F."/>
            <person name="Margarido G.R.A."/>
            <person name="Almeida C.A."/>
            <person name="Ferrarezi J.A."/>
            <person name="Labate C.A."/>
        </authorList>
    </citation>
    <scope>NUCLEOTIDE SEQUENCE</scope>
    <source>
        <strain evidence="2">MF-1</strain>
    </source>
</reference>
<gene>
    <name evidence="2" type="ORF">O181_056395</name>
</gene>
<protein>
    <submittedName>
        <fullName evidence="2">Uncharacterized protein</fullName>
    </submittedName>
</protein>
<feature type="region of interest" description="Disordered" evidence="1">
    <location>
        <begin position="1"/>
        <end position="95"/>
    </location>
</feature>